<dbReference type="UniPathway" id="UPA00053">
    <property type="reaction ID" value="UER00089"/>
</dbReference>
<comment type="caution">
    <text evidence="7">Lacks conserved residue(s) required for the propagation of feature annotation.</text>
</comment>
<dbReference type="NCBIfam" id="TIGR01356">
    <property type="entry name" value="aroA"/>
    <property type="match status" value="1"/>
</dbReference>
<dbReference type="AlphaFoldDB" id="S0EYT0"/>
<feature type="binding site" evidence="7">
    <location>
        <position position="324"/>
    </location>
    <ligand>
        <name>3-phosphoshikimate</name>
        <dbReference type="ChEBI" id="CHEBI:145989"/>
    </ligand>
</feature>
<dbReference type="GO" id="GO:0003866">
    <property type="term" value="F:3-phosphoshikimate 1-carboxyvinyltransferase activity"/>
    <property type="evidence" value="ECO:0007669"/>
    <property type="project" value="UniProtKB-UniRule"/>
</dbReference>
<comment type="pathway">
    <text evidence="1 7">Metabolic intermediate biosynthesis; chorismate biosynthesis; chorismate from D-erythrose 4-phosphate and phosphoenolpyruvate: step 6/7.</text>
</comment>
<gene>
    <name evidence="7" type="primary">aroA</name>
    <name evidence="9" type="ORF">CCALI_01355</name>
</gene>
<evidence type="ECO:0000313" key="10">
    <source>
        <dbReference type="Proteomes" id="UP000014227"/>
    </source>
</evidence>
<dbReference type="EMBL" id="HF951689">
    <property type="protein sequence ID" value="CCW35173.1"/>
    <property type="molecule type" value="Genomic_DNA"/>
</dbReference>
<reference evidence="10" key="1">
    <citation type="submission" date="2013-03" db="EMBL/GenBank/DDBJ databases">
        <title>Genome sequence of Chthonomonas calidirosea, the first sequenced genome from the Armatimonadetes phylum (formally candidate division OP10).</title>
        <authorList>
            <person name="Lee K.C.Y."/>
            <person name="Morgan X.C."/>
            <person name="Dunfield P.F."/>
            <person name="Tamas I."/>
            <person name="Houghton K.M."/>
            <person name="Vyssotski M."/>
            <person name="Ryan J.L.J."/>
            <person name="Lagutin K."/>
            <person name="McDonald I.R."/>
            <person name="Stott M.B."/>
        </authorList>
    </citation>
    <scope>NUCLEOTIDE SEQUENCE [LARGE SCALE GENOMIC DNA]</scope>
    <source>
        <strain evidence="10">DSM 23976 / ICMP 18418 / T49</strain>
    </source>
</reference>
<feature type="binding site" evidence="7">
    <location>
        <position position="355"/>
    </location>
    <ligand>
        <name>phosphoenolpyruvate</name>
        <dbReference type="ChEBI" id="CHEBI:58702"/>
    </ligand>
</feature>
<feature type="binding site" evidence="7">
    <location>
        <position position="35"/>
    </location>
    <ligand>
        <name>3-phosphoshikimate</name>
        <dbReference type="ChEBI" id="CHEBI:145989"/>
    </ligand>
</feature>
<proteinExistence type="inferred from homology"/>
<feature type="binding site" evidence="7">
    <location>
        <position position="30"/>
    </location>
    <ligand>
        <name>3-phosphoshikimate</name>
        <dbReference type="ChEBI" id="CHEBI:145989"/>
    </ligand>
</feature>
<dbReference type="OrthoDB" id="9809920at2"/>
<dbReference type="EC" id="2.5.1.19" evidence="7"/>
<dbReference type="Pfam" id="PF00275">
    <property type="entry name" value="EPSP_synthase"/>
    <property type="match status" value="1"/>
</dbReference>
<dbReference type="SUPFAM" id="SSF55205">
    <property type="entry name" value="EPT/RTPC-like"/>
    <property type="match status" value="1"/>
</dbReference>
<dbReference type="InterPro" id="IPR036968">
    <property type="entry name" value="Enolpyruvate_Tfrase_sf"/>
</dbReference>
<feature type="binding site" evidence="7">
    <location>
        <position position="101"/>
    </location>
    <ligand>
        <name>phosphoenolpyruvate</name>
        <dbReference type="ChEBI" id="CHEBI:58702"/>
    </ligand>
</feature>
<feature type="binding site" evidence="7">
    <location>
        <position position="31"/>
    </location>
    <ligand>
        <name>3-phosphoshikimate</name>
        <dbReference type="ChEBI" id="CHEBI:145989"/>
    </ligand>
</feature>
<feature type="binding site" evidence="7">
    <location>
        <position position="178"/>
    </location>
    <ligand>
        <name>3-phosphoshikimate</name>
        <dbReference type="ChEBI" id="CHEBI:145989"/>
    </ligand>
</feature>
<accession>S0EYT0</accession>
<evidence type="ECO:0000256" key="1">
    <source>
        <dbReference type="ARBA" id="ARBA00004811"/>
    </source>
</evidence>
<keyword evidence="7" id="KW-0963">Cytoplasm</keyword>
<feature type="binding site" evidence="7">
    <location>
        <position position="177"/>
    </location>
    <ligand>
        <name>3-phosphoshikimate</name>
        <dbReference type="ChEBI" id="CHEBI:145989"/>
    </ligand>
</feature>
<dbReference type="PATRIC" id="fig|1303518.3.peg.1386"/>
<comment type="subcellular location">
    <subcellularLocation>
        <location evidence="7">Cytoplasm</location>
    </subcellularLocation>
</comment>
<dbReference type="GO" id="GO:0009073">
    <property type="term" value="P:aromatic amino acid family biosynthetic process"/>
    <property type="evidence" value="ECO:0007669"/>
    <property type="project" value="UniProtKB-KW"/>
</dbReference>
<keyword evidence="3 7" id="KW-0028">Amino-acid biosynthesis</keyword>
<dbReference type="PANTHER" id="PTHR21090:SF5">
    <property type="entry name" value="PENTAFUNCTIONAL AROM POLYPEPTIDE"/>
    <property type="match status" value="1"/>
</dbReference>
<keyword evidence="10" id="KW-1185">Reference proteome</keyword>
<dbReference type="PROSITE" id="PS00104">
    <property type="entry name" value="EPSP_SYNTHASE_1"/>
    <property type="match status" value="1"/>
</dbReference>
<feature type="domain" description="Enolpyruvate transferase" evidence="8">
    <location>
        <begin position="22"/>
        <end position="430"/>
    </location>
</feature>
<dbReference type="GO" id="GO:0005737">
    <property type="term" value="C:cytoplasm"/>
    <property type="evidence" value="ECO:0007669"/>
    <property type="project" value="UniProtKB-SubCell"/>
</dbReference>
<dbReference type="GO" id="GO:0008652">
    <property type="term" value="P:amino acid biosynthetic process"/>
    <property type="evidence" value="ECO:0007669"/>
    <property type="project" value="UniProtKB-KW"/>
</dbReference>
<evidence type="ECO:0000256" key="2">
    <source>
        <dbReference type="ARBA" id="ARBA00009948"/>
    </source>
</evidence>
<feature type="binding site" evidence="7">
    <location>
        <position position="30"/>
    </location>
    <ligand>
        <name>phosphoenolpyruvate</name>
        <dbReference type="ChEBI" id="CHEBI:58702"/>
    </ligand>
</feature>
<dbReference type="GO" id="GO:0009423">
    <property type="term" value="P:chorismate biosynthetic process"/>
    <property type="evidence" value="ECO:0007669"/>
    <property type="project" value="UniProtKB-UniRule"/>
</dbReference>
<name>S0EYT0_CHTCT</name>
<dbReference type="InterPro" id="IPR001986">
    <property type="entry name" value="Enolpyruvate_Tfrase_dom"/>
</dbReference>
<feature type="binding site" evidence="7">
    <location>
        <position position="176"/>
    </location>
    <ligand>
        <name>3-phosphoshikimate</name>
        <dbReference type="ChEBI" id="CHEBI:145989"/>
    </ligand>
</feature>
<feature type="binding site" evidence="7">
    <location>
        <position position="422"/>
    </location>
    <ligand>
        <name>phosphoenolpyruvate</name>
        <dbReference type="ChEBI" id="CHEBI:58702"/>
    </ligand>
</feature>
<evidence type="ECO:0000256" key="5">
    <source>
        <dbReference type="ARBA" id="ARBA00023141"/>
    </source>
</evidence>
<dbReference type="InParanoid" id="S0EYT0"/>
<evidence type="ECO:0000313" key="9">
    <source>
        <dbReference type="EMBL" id="CCW35173.1"/>
    </source>
</evidence>
<evidence type="ECO:0000259" key="8">
    <source>
        <dbReference type="Pfam" id="PF00275"/>
    </source>
</evidence>
<organism evidence="9 10">
    <name type="scientific">Chthonomonas calidirosea (strain DSM 23976 / ICMP 18418 / T49)</name>
    <dbReference type="NCBI Taxonomy" id="1303518"/>
    <lineage>
        <taxon>Bacteria</taxon>
        <taxon>Bacillati</taxon>
        <taxon>Armatimonadota</taxon>
        <taxon>Chthonomonadia</taxon>
        <taxon>Chthonomonadales</taxon>
        <taxon>Chthonomonadaceae</taxon>
        <taxon>Chthonomonas</taxon>
    </lineage>
</organism>
<dbReference type="InterPro" id="IPR013792">
    <property type="entry name" value="RNA3'P_cycl/enolpyr_Trfase_a/b"/>
</dbReference>
<feature type="binding site" evidence="7">
    <location>
        <position position="178"/>
    </location>
    <ligand>
        <name>phosphoenolpyruvate</name>
        <dbReference type="ChEBI" id="CHEBI:58702"/>
    </ligand>
</feature>
<comment type="catalytic activity">
    <reaction evidence="6">
        <text>3-phosphoshikimate + phosphoenolpyruvate = 5-O-(1-carboxyvinyl)-3-phosphoshikimate + phosphate</text>
        <dbReference type="Rhea" id="RHEA:21256"/>
        <dbReference type="ChEBI" id="CHEBI:43474"/>
        <dbReference type="ChEBI" id="CHEBI:57701"/>
        <dbReference type="ChEBI" id="CHEBI:58702"/>
        <dbReference type="ChEBI" id="CHEBI:145989"/>
        <dbReference type="EC" id="2.5.1.19"/>
    </reaction>
    <physiologicalReaction direction="left-to-right" evidence="6">
        <dbReference type="Rhea" id="RHEA:21257"/>
    </physiologicalReaction>
</comment>
<dbReference type="CDD" id="cd01556">
    <property type="entry name" value="EPSP_synthase"/>
    <property type="match status" value="1"/>
</dbReference>
<dbReference type="InterPro" id="IPR023193">
    <property type="entry name" value="EPSP_synthase_CS"/>
</dbReference>
<dbReference type="FunCoup" id="S0EYT0">
    <property type="interactions" value="348"/>
</dbReference>
<dbReference type="Proteomes" id="UP000014227">
    <property type="component" value="Chromosome I"/>
</dbReference>
<comment type="similarity">
    <text evidence="2 7">Belongs to the EPSP synthase family.</text>
</comment>
<evidence type="ECO:0000256" key="4">
    <source>
        <dbReference type="ARBA" id="ARBA00022679"/>
    </source>
</evidence>
<dbReference type="Gene3D" id="3.65.10.10">
    <property type="entry name" value="Enolpyruvate transferase domain"/>
    <property type="match status" value="2"/>
</dbReference>
<comment type="function">
    <text evidence="7">Catalyzes the transfer of the enolpyruvyl moiety of phosphoenolpyruvate (PEP) to the 5-hydroxyl of shikimate-3-phosphate (S3P) to produce enolpyruvyl shikimate-3-phosphate and inorganic phosphate.</text>
</comment>
<keyword evidence="5 7" id="KW-0057">Aromatic amino acid biosynthesis</keyword>
<dbReference type="eggNOG" id="COG0128">
    <property type="taxonomic scope" value="Bacteria"/>
</dbReference>
<dbReference type="InterPro" id="IPR006264">
    <property type="entry name" value="EPSP_synthase"/>
</dbReference>
<evidence type="ECO:0000256" key="6">
    <source>
        <dbReference type="ARBA" id="ARBA00044633"/>
    </source>
</evidence>
<feature type="binding site" evidence="7">
    <location>
        <position position="351"/>
    </location>
    <ligand>
        <name>3-phosphoshikimate</name>
        <dbReference type="ChEBI" id="CHEBI:145989"/>
    </ligand>
</feature>
<dbReference type="HOGENOM" id="CLU_024321_0_0_0"/>
<feature type="binding site" evidence="7">
    <location>
        <position position="397"/>
    </location>
    <ligand>
        <name>phosphoenolpyruvate</name>
        <dbReference type="ChEBI" id="CHEBI:58702"/>
    </ligand>
</feature>
<dbReference type="PANTHER" id="PTHR21090">
    <property type="entry name" value="AROM/DEHYDROQUINATE SYNTHASE"/>
    <property type="match status" value="1"/>
</dbReference>
<keyword evidence="4 7" id="KW-0808">Transferase</keyword>
<evidence type="ECO:0000256" key="3">
    <source>
        <dbReference type="ARBA" id="ARBA00022605"/>
    </source>
</evidence>
<dbReference type="KEGG" id="ccz:CCALI_01355"/>
<dbReference type="PIRSF" id="PIRSF000505">
    <property type="entry name" value="EPSPS"/>
    <property type="match status" value="1"/>
</dbReference>
<dbReference type="HAMAP" id="MF_00210">
    <property type="entry name" value="EPSP_synth"/>
    <property type="match status" value="1"/>
</dbReference>
<feature type="active site" description="Proton acceptor" evidence="7">
    <location>
        <position position="324"/>
    </location>
</feature>
<protein>
    <recommendedName>
        <fullName evidence="7">3-phosphoshikimate 1-carboxyvinyltransferase</fullName>
        <ecNumber evidence="7">2.5.1.19</ecNumber>
    </recommendedName>
    <alternativeName>
        <fullName evidence="7">5-enolpyruvylshikimate-3-phosphate synthase</fullName>
        <shortName evidence="7">EPSP synthase</shortName>
        <shortName evidence="7">EPSPS</shortName>
    </alternativeName>
</protein>
<dbReference type="RefSeq" id="WP_016482713.1">
    <property type="nucleotide sequence ID" value="NC_021487.1"/>
</dbReference>
<feature type="binding site" evidence="7">
    <location>
        <position position="129"/>
    </location>
    <ligand>
        <name>phosphoenolpyruvate</name>
        <dbReference type="ChEBI" id="CHEBI:58702"/>
    </ligand>
</feature>
<sequence>MTETPVYPEKLTIEPLVRSPDTTITVPGSKSITNRALIMAALAEGRSVLLNALESEDTEVMVESLRRLGVGVHAEGNRFVVEGTGGQIAPGPKELFVANSGTSMRFLTALCALGVGRYRLDGVERMRQRPQGDLLAALQQMGINAYSERGNDSPPLIVEANGVLAGGRVKMNAEASSQFLTALLMVAPYALKDITVDVTGALRPFYVELTCRMAAQWGVTIDAEPDKQRFYVRHGQRYKPQQAYYVEPDASGASYFFAAAALTGGQVCVAGLKSDALQGDVRFATEVLAAMGCAVEERAEGLCVQGPPPGLLRGVVRDMSAISDTALTLAAIAPFANSPTTVSNIAHSRYQECDRIHAVCTELSKLGVRVDEHFDGYTIWPAEKILPGEIETYRDHRVAMSFALIGLRVPGIVIRDPACVAKTFPNYWQCLEQLYT</sequence>
<evidence type="ECO:0000256" key="7">
    <source>
        <dbReference type="HAMAP-Rule" id="MF_00210"/>
    </source>
</evidence>
<comment type="subunit">
    <text evidence="7">Monomer.</text>
</comment>
<dbReference type="STRING" id="454171.CP488_02742"/>